<organism evidence="4 5">
    <name type="scientific">Sandaracinobacteroides saxicola</name>
    <dbReference type="NCBI Taxonomy" id="2759707"/>
    <lineage>
        <taxon>Bacteria</taxon>
        <taxon>Pseudomonadati</taxon>
        <taxon>Pseudomonadota</taxon>
        <taxon>Alphaproteobacteria</taxon>
        <taxon>Sphingomonadales</taxon>
        <taxon>Sphingosinicellaceae</taxon>
        <taxon>Sandaracinobacteroides</taxon>
    </lineage>
</organism>
<proteinExistence type="predicted"/>
<protein>
    <submittedName>
        <fullName evidence="4">HlyD family efflux transporter periplasmic adaptor subunit</fullName>
    </submittedName>
</protein>
<name>A0A7G5IFX2_9SPHN</name>
<dbReference type="Proteomes" id="UP000515292">
    <property type="component" value="Chromosome"/>
</dbReference>
<gene>
    <name evidence="4" type="ORF">H3309_12990</name>
</gene>
<dbReference type="PANTHER" id="PTHR32347">
    <property type="entry name" value="EFFLUX SYSTEM COMPONENT YKNX-RELATED"/>
    <property type="match status" value="1"/>
</dbReference>
<dbReference type="KEGG" id="sand:H3309_12990"/>
<dbReference type="EMBL" id="CP059851">
    <property type="protein sequence ID" value="QMW22264.1"/>
    <property type="molecule type" value="Genomic_DNA"/>
</dbReference>
<feature type="coiled-coil region" evidence="3">
    <location>
        <begin position="228"/>
        <end position="255"/>
    </location>
</feature>
<evidence type="ECO:0000256" key="2">
    <source>
        <dbReference type="ARBA" id="ARBA00023054"/>
    </source>
</evidence>
<dbReference type="AlphaFoldDB" id="A0A7G5IFX2"/>
<evidence type="ECO:0000313" key="4">
    <source>
        <dbReference type="EMBL" id="QMW22264.1"/>
    </source>
</evidence>
<dbReference type="GO" id="GO:0030313">
    <property type="term" value="C:cell envelope"/>
    <property type="evidence" value="ECO:0007669"/>
    <property type="project" value="UniProtKB-SubCell"/>
</dbReference>
<evidence type="ECO:0000256" key="3">
    <source>
        <dbReference type="SAM" id="Coils"/>
    </source>
</evidence>
<keyword evidence="5" id="KW-1185">Reference proteome</keyword>
<dbReference type="RefSeq" id="WP_182295109.1">
    <property type="nucleotide sequence ID" value="NZ_CP059851.1"/>
</dbReference>
<reference evidence="4 5" key="1">
    <citation type="submission" date="2020-07" db="EMBL/GenBank/DDBJ databases">
        <title>Complete genome sequence for Sandaracinobacter sp. M6.</title>
        <authorList>
            <person name="Tang Y."/>
            <person name="Liu Q."/>
            <person name="Guo Z."/>
            <person name="Lei P."/>
            <person name="Huang B."/>
        </authorList>
    </citation>
    <scope>NUCLEOTIDE SEQUENCE [LARGE SCALE GENOMIC DNA]</scope>
    <source>
        <strain evidence="4 5">M6</strain>
    </source>
</reference>
<keyword evidence="2 3" id="KW-0175">Coiled coil</keyword>
<accession>A0A7G5IFX2</accession>
<evidence type="ECO:0000313" key="5">
    <source>
        <dbReference type="Proteomes" id="UP000515292"/>
    </source>
</evidence>
<comment type="subcellular location">
    <subcellularLocation>
        <location evidence="1">Cell envelope</location>
    </subcellularLocation>
</comment>
<sequence length="395" mass="42034">MSVALMIENALRHRGARLVAVSFIILTAGFAFHPYLTSDVGTKAAVNAPLTRHIAPFDGTVALLPSAGSVNTKPVSLKLMNFSTHSGQLGATAVQIEEAGATITLLRRQLAAMAHEDRQLAQREAAVFRAAAVSAEAEVARMASASAACQTQLRQALALAARIRQLQTAGFATDAQQERADAEVARAGAECGMTASDNTKAAAALRAVRERVLIDRSANDQPYSTQQRDRLRAEMRQAEARLVEAVSRRDALTRRLLIAQDRATVLLPANTVTWAIHARPGTAVVAGAPVLDIADCRRRFVDVSLPERRAAAIDPGGRALIRLVGTRDWIEGRITRLSGAAARTDTTLLAAAPLSEPGDREVIVKVAISSTAETSNGSSGCDIGRLAEVRLSRFD</sequence>
<evidence type="ECO:0000256" key="1">
    <source>
        <dbReference type="ARBA" id="ARBA00004196"/>
    </source>
</evidence>
<dbReference type="InterPro" id="IPR050465">
    <property type="entry name" value="UPF0194_transport"/>
</dbReference>
<dbReference type="PANTHER" id="PTHR32347:SF29">
    <property type="entry name" value="UPF0194 MEMBRANE PROTEIN YBHG"/>
    <property type="match status" value="1"/>
</dbReference>